<accession>A0A142JMY8</accession>
<evidence type="ECO:0000313" key="2">
    <source>
        <dbReference type="EMBL" id="AMR79450.1"/>
    </source>
</evidence>
<sequence length="149" mass="16658">MREEVFVAQVYGLEAAPCEPLEVERVLPPRGADERREVEVSLPDPVMAHLEEGRSDLQEVRRSEHPDGAHAVLRMRGDPPDAGDAATGSQDGLSDHRVVHRLPDDVQRMLAWTGQDELIAVRSAELLSQGVGMRESRRYEFHCDAKRLA</sequence>
<proteinExistence type="predicted"/>
<feature type="region of interest" description="Disordered" evidence="1">
    <location>
        <begin position="71"/>
        <end position="97"/>
    </location>
</feature>
<dbReference type="KEGG" id="cnan:A2G96_17830"/>
<evidence type="ECO:0000313" key="3">
    <source>
        <dbReference type="Proteomes" id="UP000075238"/>
    </source>
</evidence>
<organism evidence="2 3">
    <name type="scientific">Cupriavidus nantongensis</name>
    <dbReference type="NCBI Taxonomy" id="1796606"/>
    <lineage>
        <taxon>Bacteria</taxon>
        <taxon>Pseudomonadati</taxon>
        <taxon>Pseudomonadota</taxon>
        <taxon>Betaproteobacteria</taxon>
        <taxon>Burkholderiales</taxon>
        <taxon>Burkholderiaceae</taxon>
        <taxon>Cupriavidus</taxon>
    </lineage>
</organism>
<evidence type="ECO:0000256" key="1">
    <source>
        <dbReference type="SAM" id="MobiDB-lite"/>
    </source>
</evidence>
<dbReference type="AlphaFoldDB" id="A0A142JMY8"/>
<name>A0A142JMY8_9BURK</name>
<reference evidence="2 3" key="1">
    <citation type="submission" date="2016-03" db="EMBL/GenBank/DDBJ databases">
        <title>Complete genome sequence of a novel chlorpyrifos degrading bacterium, Cupriavidus nantongensis sp. X1.</title>
        <authorList>
            <person name="Fang L."/>
        </authorList>
    </citation>
    <scope>NUCLEOTIDE SEQUENCE [LARGE SCALE GENOMIC DNA]</scope>
    <source>
        <strain evidence="2 3">X1</strain>
    </source>
</reference>
<keyword evidence="3" id="KW-1185">Reference proteome</keyword>
<protein>
    <submittedName>
        <fullName evidence="2">Uncharacterized protein</fullName>
    </submittedName>
</protein>
<dbReference type="STRING" id="1796606.A2G96_17830"/>
<dbReference type="Proteomes" id="UP000075238">
    <property type="component" value="Chromosome 1"/>
</dbReference>
<gene>
    <name evidence="2" type="ORF">A2G96_17830</name>
</gene>
<dbReference type="EMBL" id="CP014844">
    <property type="protein sequence ID" value="AMR79450.1"/>
    <property type="molecule type" value="Genomic_DNA"/>
</dbReference>